<evidence type="ECO:0000256" key="1">
    <source>
        <dbReference type="SAM" id="MobiDB-lite"/>
    </source>
</evidence>
<dbReference type="EMBL" id="BLAH01000089">
    <property type="protein sequence ID" value="GES37952.1"/>
    <property type="molecule type" value="Genomic_DNA"/>
</dbReference>
<reference evidence="2 3" key="1">
    <citation type="journal article" date="2018" name="Biodegradation">
        <title>1,4-Dioxane degradation characteristics of Rhodococcus aetherivorans JCM 14343.</title>
        <authorList>
            <person name="Inoue D."/>
            <person name="Tsunoda T."/>
            <person name="Yamamoto N."/>
            <person name="Ike M."/>
            <person name="Sei K."/>
        </authorList>
    </citation>
    <scope>NUCLEOTIDE SEQUENCE [LARGE SCALE GENOMIC DNA]</scope>
    <source>
        <strain evidence="2 3">JCM 14343</strain>
    </source>
</reference>
<dbReference type="Proteomes" id="UP000325466">
    <property type="component" value="Unassembled WGS sequence"/>
</dbReference>
<keyword evidence="3" id="KW-1185">Reference proteome</keyword>
<organism evidence="2 3">
    <name type="scientific">Rhodococcus aetherivorans</name>
    <dbReference type="NCBI Taxonomy" id="191292"/>
    <lineage>
        <taxon>Bacteria</taxon>
        <taxon>Bacillati</taxon>
        <taxon>Actinomycetota</taxon>
        <taxon>Actinomycetes</taxon>
        <taxon>Mycobacteriales</taxon>
        <taxon>Nocardiaceae</taxon>
        <taxon>Rhodococcus</taxon>
    </lineage>
</organism>
<protein>
    <submittedName>
        <fullName evidence="2">Uncharacterized protein</fullName>
    </submittedName>
</protein>
<dbReference type="RefSeq" id="WP_043800866.1">
    <property type="nucleotide sequence ID" value="NZ_BAAAYP010000024.1"/>
</dbReference>
<gene>
    <name evidence="2" type="ORF">RAJCM14343_3212</name>
</gene>
<feature type="region of interest" description="Disordered" evidence="1">
    <location>
        <begin position="28"/>
        <end position="47"/>
    </location>
</feature>
<evidence type="ECO:0000313" key="2">
    <source>
        <dbReference type="EMBL" id="GES37952.1"/>
    </source>
</evidence>
<name>A0ABQ0YMZ9_9NOCA</name>
<dbReference type="InterPro" id="IPR036390">
    <property type="entry name" value="WH_DNA-bd_sf"/>
</dbReference>
<accession>A0ABQ0YMZ9</accession>
<feature type="region of interest" description="Disordered" evidence="1">
    <location>
        <begin position="108"/>
        <end position="140"/>
    </location>
</feature>
<dbReference type="SUPFAM" id="SSF46785">
    <property type="entry name" value="Winged helix' DNA-binding domain"/>
    <property type="match status" value="1"/>
</dbReference>
<sequence>MRITLPNGIEDDDPSAAAAAALAGLAPVVDDAGPAPNDVPDEESAGCSEDAALEALHIVRARPKPVTVTYLARRSGITPEDALERLAMLVVMGRVEQLSDGIYRPIDNVNDVDESEPRDTAAMNAGTPAEESETVPSAEPDPFDAIMTFRREVQALLPTRRDRETYDLFVSRRKRLSSARAAALLEPSHRRAIQARLDDDRDRQTFELFVENDAFQSEGTVAGSLFITRREAEDRLQRLVARGVIGRKPTGYGTYHRYYAID</sequence>
<proteinExistence type="predicted"/>
<comment type="caution">
    <text evidence="2">The sequence shown here is derived from an EMBL/GenBank/DDBJ whole genome shotgun (WGS) entry which is preliminary data.</text>
</comment>
<evidence type="ECO:0000313" key="3">
    <source>
        <dbReference type="Proteomes" id="UP000325466"/>
    </source>
</evidence>